<dbReference type="InParanoid" id="B7GCG2"/>
<sequence length="288" mass="32765">MSTEKDFPMPPSQVYNEQQIADSFGTAFDQPKVLEGYVDDNADAEPFRYLSHWYVTDRASPTPMQRVALPADYVFAQKSLSIAGWLQPSTSASKSPASSNLSITAPEPIFVTLDAAEYLAFDRTRRYRGYWVGTADALYWLQQPETMRWNGALSQQDLHVEWRAALALLSNLLDLVFTDERTAAVYARSTMLDTYKALTDQRGYEPFDKELLVHLRKLVKPHLLEAHPALLQDCKFLRSLMTYKPPKLDSLTPERILESIAVAEARSQIHPWVRKDQVKPATPLQKQS</sequence>
<reference evidence="1 2" key="1">
    <citation type="journal article" date="2008" name="Nature">
        <title>The Phaeodactylum genome reveals the evolutionary history of diatom genomes.</title>
        <authorList>
            <person name="Bowler C."/>
            <person name="Allen A.E."/>
            <person name="Badger J.H."/>
            <person name="Grimwood J."/>
            <person name="Jabbari K."/>
            <person name="Kuo A."/>
            <person name="Maheswari U."/>
            <person name="Martens C."/>
            <person name="Maumus F."/>
            <person name="Otillar R.P."/>
            <person name="Rayko E."/>
            <person name="Salamov A."/>
            <person name="Vandepoele K."/>
            <person name="Beszteri B."/>
            <person name="Gruber A."/>
            <person name="Heijde M."/>
            <person name="Katinka M."/>
            <person name="Mock T."/>
            <person name="Valentin K."/>
            <person name="Verret F."/>
            <person name="Berges J.A."/>
            <person name="Brownlee C."/>
            <person name="Cadoret J.P."/>
            <person name="Chiovitti A."/>
            <person name="Choi C.J."/>
            <person name="Coesel S."/>
            <person name="De Martino A."/>
            <person name="Detter J.C."/>
            <person name="Durkin C."/>
            <person name="Falciatore A."/>
            <person name="Fournet J."/>
            <person name="Haruta M."/>
            <person name="Huysman M.J."/>
            <person name="Jenkins B.D."/>
            <person name="Jiroutova K."/>
            <person name="Jorgensen R.E."/>
            <person name="Joubert Y."/>
            <person name="Kaplan A."/>
            <person name="Kroger N."/>
            <person name="Kroth P.G."/>
            <person name="La Roche J."/>
            <person name="Lindquist E."/>
            <person name="Lommer M."/>
            <person name="Martin-Jezequel V."/>
            <person name="Lopez P.J."/>
            <person name="Lucas S."/>
            <person name="Mangogna M."/>
            <person name="McGinnis K."/>
            <person name="Medlin L.K."/>
            <person name="Montsant A."/>
            <person name="Oudot-Le Secq M.P."/>
            <person name="Napoli C."/>
            <person name="Obornik M."/>
            <person name="Parker M.S."/>
            <person name="Petit J.L."/>
            <person name="Porcel B.M."/>
            <person name="Poulsen N."/>
            <person name="Robison M."/>
            <person name="Rychlewski L."/>
            <person name="Rynearson T.A."/>
            <person name="Schmutz J."/>
            <person name="Shapiro H."/>
            <person name="Siaut M."/>
            <person name="Stanley M."/>
            <person name="Sussman M.R."/>
            <person name="Taylor A.R."/>
            <person name="Vardi A."/>
            <person name="von Dassow P."/>
            <person name="Vyverman W."/>
            <person name="Willis A."/>
            <person name="Wyrwicz L.S."/>
            <person name="Rokhsar D.S."/>
            <person name="Weissenbach J."/>
            <person name="Armbrust E.V."/>
            <person name="Green B.R."/>
            <person name="Van de Peer Y."/>
            <person name="Grigoriev I.V."/>
        </authorList>
    </citation>
    <scope>NUCLEOTIDE SEQUENCE [LARGE SCALE GENOMIC DNA]</scope>
    <source>
        <strain evidence="1 2">CCAP 1055/1</strain>
    </source>
</reference>
<dbReference type="PaxDb" id="2850-Phatr49962"/>
<evidence type="ECO:0000313" key="2">
    <source>
        <dbReference type="Proteomes" id="UP000000759"/>
    </source>
</evidence>
<gene>
    <name evidence="1" type="ORF">PHATRDRAFT_49962</name>
</gene>
<dbReference type="GeneID" id="7198651"/>
<dbReference type="KEGG" id="pti:PHATRDRAFT_49962"/>
<name>B7GCG2_PHATC</name>
<organism evidence="1 2">
    <name type="scientific">Phaeodactylum tricornutum (strain CCAP 1055/1)</name>
    <dbReference type="NCBI Taxonomy" id="556484"/>
    <lineage>
        <taxon>Eukaryota</taxon>
        <taxon>Sar</taxon>
        <taxon>Stramenopiles</taxon>
        <taxon>Ochrophyta</taxon>
        <taxon>Bacillariophyta</taxon>
        <taxon>Bacillariophyceae</taxon>
        <taxon>Bacillariophycidae</taxon>
        <taxon>Naviculales</taxon>
        <taxon>Phaeodactylaceae</taxon>
        <taxon>Phaeodactylum</taxon>
    </lineage>
</organism>
<dbReference type="Proteomes" id="UP000000759">
    <property type="component" value="Chromosome 25"/>
</dbReference>
<dbReference type="AlphaFoldDB" id="B7GCG2"/>
<dbReference type="EMBL" id="CM000627">
    <property type="protein sequence ID" value="EEC43764.1"/>
    <property type="molecule type" value="Genomic_DNA"/>
</dbReference>
<proteinExistence type="predicted"/>
<evidence type="ECO:0000313" key="1">
    <source>
        <dbReference type="EMBL" id="EEC43764.1"/>
    </source>
</evidence>
<protein>
    <submittedName>
        <fullName evidence="1">Uncharacterized protein</fullName>
    </submittedName>
</protein>
<accession>B7GCG2</accession>
<keyword evidence="2" id="KW-1185">Reference proteome</keyword>
<reference evidence="2" key="2">
    <citation type="submission" date="2008-08" db="EMBL/GenBank/DDBJ databases">
        <authorList>
            <consortium name="Diatom Consortium"/>
            <person name="Grigoriev I."/>
            <person name="Grimwood J."/>
            <person name="Kuo A."/>
            <person name="Otillar R.P."/>
            <person name="Salamov A."/>
            <person name="Detter J.C."/>
            <person name="Lindquist E."/>
            <person name="Shapiro H."/>
            <person name="Lucas S."/>
            <person name="Glavina del Rio T."/>
            <person name="Pitluck S."/>
            <person name="Rokhsar D."/>
            <person name="Bowler C."/>
        </authorList>
    </citation>
    <scope>GENOME REANNOTATION</scope>
    <source>
        <strain evidence="2">CCAP 1055/1</strain>
    </source>
</reference>
<dbReference type="RefSeq" id="XP_002184705.1">
    <property type="nucleotide sequence ID" value="XM_002184669.1"/>
</dbReference>
<dbReference type="HOGENOM" id="CLU_301788_0_0_1"/>